<dbReference type="Ensembl" id="ENSOSIT00000014152.1">
    <property type="protein sequence ID" value="ENSOSIP00000013371.1"/>
    <property type="gene ID" value="ENSOSIG00000007716.1"/>
</dbReference>
<keyword evidence="2" id="KW-1185">Reference proteome</keyword>
<dbReference type="AlphaFoldDB" id="A0A8C7XH19"/>
<sequence length="78" mass="8761">MVGRTPQCKGGVIWTPQGSTRAKMRLDSLNRYSFDTGLLSPQQRLFYEENGFILVRNLVSDAKLPPLNHLPPSGDFLN</sequence>
<reference evidence="1" key="1">
    <citation type="submission" date="2025-08" db="UniProtKB">
        <authorList>
            <consortium name="Ensembl"/>
        </authorList>
    </citation>
    <scope>IDENTIFICATION</scope>
</reference>
<evidence type="ECO:0000313" key="2">
    <source>
        <dbReference type="Proteomes" id="UP000694383"/>
    </source>
</evidence>
<dbReference type="GeneTree" id="ENSGT00940000181415"/>
<dbReference type="Proteomes" id="UP000694383">
    <property type="component" value="Unplaced"/>
</dbReference>
<protein>
    <submittedName>
        <fullName evidence="1">Uncharacterized protein</fullName>
    </submittedName>
</protein>
<reference evidence="1" key="2">
    <citation type="submission" date="2025-09" db="UniProtKB">
        <authorList>
            <consortium name="Ensembl"/>
        </authorList>
    </citation>
    <scope>IDENTIFICATION</scope>
</reference>
<proteinExistence type="predicted"/>
<accession>A0A8C7XH19</accession>
<dbReference type="Gene3D" id="2.60.120.620">
    <property type="entry name" value="q2cbj1_9rhob like domain"/>
    <property type="match status" value="1"/>
</dbReference>
<dbReference type="SUPFAM" id="SSF51197">
    <property type="entry name" value="Clavaminate synthase-like"/>
    <property type="match status" value="1"/>
</dbReference>
<name>A0A8C7XH19_9TELE</name>
<evidence type="ECO:0000313" key="1">
    <source>
        <dbReference type="Ensembl" id="ENSOSIP00000013371.1"/>
    </source>
</evidence>
<organism evidence="1 2">
    <name type="scientific">Oryzias sinensis</name>
    <name type="common">Chinese medaka</name>
    <dbReference type="NCBI Taxonomy" id="183150"/>
    <lineage>
        <taxon>Eukaryota</taxon>
        <taxon>Metazoa</taxon>
        <taxon>Chordata</taxon>
        <taxon>Craniata</taxon>
        <taxon>Vertebrata</taxon>
        <taxon>Euteleostomi</taxon>
        <taxon>Actinopterygii</taxon>
        <taxon>Neopterygii</taxon>
        <taxon>Teleostei</taxon>
        <taxon>Neoteleostei</taxon>
        <taxon>Acanthomorphata</taxon>
        <taxon>Ovalentaria</taxon>
        <taxon>Atherinomorphae</taxon>
        <taxon>Beloniformes</taxon>
        <taxon>Adrianichthyidae</taxon>
        <taxon>Oryziinae</taxon>
        <taxon>Oryzias</taxon>
    </lineage>
</organism>